<dbReference type="Gene3D" id="1.10.3170.10">
    <property type="entry name" value="Recbcd, chain B, domain 2"/>
    <property type="match status" value="1"/>
</dbReference>
<feature type="compositionally biased region" description="Low complexity" evidence="17">
    <location>
        <begin position="868"/>
        <end position="885"/>
    </location>
</feature>
<evidence type="ECO:0000256" key="7">
    <source>
        <dbReference type="ARBA" id="ARBA00022839"/>
    </source>
</evidence>
<evidence type="ECO:0000313" key="21">
    <source>
        <dbReference type="Proteomes" id="UP001528672"/>
    </source>
</evidence>
<keyword evidence="8 15" id="KW-0067">ATP-binding</keyword>
<comment type="domain">
    <text evidence="15">The C-terminal domain has nuclease activity and interacts with RecD. It interacts with RecA, facilitating its loading onto ssDNA.</text>
</comment>
<reference evidence="20 21" key="1">
    <citation type="submission" date="2023-02" db="EMBL/GenBank/DDBJ databases">
        <title>Bacterial whole genome sequence for Curvibacter sp. HBC28.</title>
        <authorList>
            <person name="Le V."/>
            <person name="Ko S.-R."/>
            <person name="Ahn C.-Y."/>
            <person name="Oh H.-M."/>
        </authorList>
    </citation>
    <scope>NUCLEOTIDE SEQUENCE [LARGE SCALE GENOMIC DNA]</scope>
    <source>
        <strain evidence="20 21">HBC28</strain>
    </source>
</reference>
<evidence type="ECO:0000256" key="14">
    <source>
        <dbReference type="ARBA" id="ARBA00048988"/>
    </source>
</evidence>
<feature type="compositionally biased region" description="Basic and acidic residues" evidence="17">
    <location>
        <begin position="918"/>
        <end position="935"/>
    </location>
</feature>
<keyword evidence="4 15" id="KW-0227">DNA damage</keyword>
<evidence type="ECO:0000256" key="3">
    <source>
        <dbReference type="ARBA" id="ARBA00022741"/>
    </source>
</evidence>
<comment type="subunit">
    <text evidence="15">Heterotrimer of RecB, RecC and RecD. All subunits contribute to DNA-binding. Interacts with RecA.</text>
</comment>
<feature type="region of interest" description="Disordered" evidence="17">
    <location>
        <begin position="857"/>
        <end position="889"/>
    </location>
</feature>
<protein>
    <recommendedName>
        <fullName evidence="15">RecBCD enzyme subunit RecB</fullName>
        <ecNumber evidence="15">3.1.11.5</ecNumber>
        <ecNumber evidence="15">5.6.2.4</ecNumber>
    </recommendedName>
    <alternativeName>
        <fullName evidence="15">DNA 3'-5' helicase subunit RecB</fullName>
    </alternativeName>
    <alternativeName>
        <fullName evidence="15">Exonuclease V subunit RecB</fullName>
        <shortName evidence="15">ExoV subunit RecB</shortName>
    </alternativeName>
    <alternativeName>
        <fullName evidence="15">Helicase/nuclease RecBCD subunit RecB</fullName>
    </alternativeName>
</protein>
<dbReference type="InterPro" id="IPR014016">
    <property type="entry name" value="UvrD-like_ATP-bd"/>
</dbReference>
<evidence type="ECO:0000256" key="1">
    <source>
        <dbReference type="ARBA" id="ARBA00022722"/>
    </source>
</evidence>
<dbReference type="InterPro" id="IPR011335">
    <property type="entry name" value="Restrct_endonuc-II-like"/>
</dbReference>
<evidence type="ECO:0000256" key="2">
    <source>
        <dbReference type="ARBA" id="ARBA00022723"/>
    </source>
</evidence>
<dbReference type="SUPFAM" id="SSF52540">
    <property type="entry name" value="P-loop containing nucleoside triphosphate hydrolases"/>
    <property type="match status" value="1"/>
</dbReference>
<comment type="catalytic activity">
    <reaction evidence="15">
        <text>Exonucleolytic cleavage (in the presence of ATP) in either 5'- to 3'- or 3'- to 5'-direction to yield 5'-phosphooligonucleotides.</text>
        <dbReference type="EC" id="3.1.11.5"/>
    </reaction>
</comment>
<dbReference type="Pfam" id="PF13361">
    <property type="entry name" value="UvrD_C"/>
    <property type="match status" value="1"/>
</dbReference>
<name>A0ABT5MDP3_9BURK</name>
<organism evidence="20 21">
    <name type="scientific">Curvibacter microcysteis</name>
    <dbReference type="NCBI Taxonomy" id="3026419"/>
    <lineage>
        <taxon>Bacteria</taxon>
        <taxon>Pseudomonadati</taxon>
        <taxon>Pseudomonadota</taxon>
        <taxon>Betaproteobacteria</taxon>
        <taxon>Burkholderiales</taxon>
        <taxon>Comamonadaceae</taxon>
        <taxon>Curvibacter</taxon>
    </lineage>
</organism>
<keyword evidence="1 15" id="KW-0540">Nuclease</keyword>
<dbReference type="InterPro" id="IPR000212">
    <property type="entry name" value="DNA_helicase_UvrD/REP"/>
</dbReference>
<feature type="binding site" evidence="15">
    <location>
        <position position="1112"/>
    </location>
    <ligand>
        <name>Mg(2+)</name>
        <dbReference type="ChEBI" id="CHEBI:18420"/>
    </ligand>
</feature>
<accession>A0ABT5MDP3</accession>
<feature type="binding site" evidence="16">
    <location>
        <begin position="37"/>
        <end position="44"/>
    </location>
    <ligand>
        <name>ATP</name>
        <dbReference type="ChEBI" id="CHEBI:30616"/>
    </ligand>
</feature>
<keyword evidence="11 15" id="KW-0234">DNA repair</keyword>
<dbReference type="RefSeq" id="WP_273926167.1">
    <property type="nucleotide sequence ID" value="NZ_JAQSIO010000002.1"/>
</dbReference>
<evidence type="ECO:0000256" key="11">
    <source>
        <dbReference type="ARBA" id="ARBA00023204"/>
    </source>
</evidence>
<evidence type="ECO:0000313" key="20">
    <source>
        <dbReference type="EMBL" id="MDD0814536.1"/>
    </source>
</evidence>
<dbReference type="PROSITE" id="PS51198">
    <property type="entry name" value="UVRD_HELICASE_ATP_BIND"/>
    <property type="match status" value="1"/>
</dbReference>
<evidence type="ECO:0000256" key="15">
    <source>
        <dbReference type="HAMAP-Rule" id="MF_01485"/>
    </source>
</evidence>
<evidence type="ECO:0000256" key="12">
    <source>
        <dbReference type="ARBA" id="ARBA00023235"/>
    </source>
</evidence>
<comment type="similarity">
    <text evidence="15">Belongs to the helicase family. UvrD subfamily.</text>
</comment>
<dbReference type="InterPro" id="IPR014017">
    <property type="entry name" value="DNA_helicase_UvrD-like_C"/>
</dbReference>
<keyword evidence="10 15" id="KW-0238">DNA-binding</keyword>
<evidence type="ECO:0000256" key="4">
    <source>
        <dbReference type="ARBA" id="ARBA00022763"/>
    </source>
</evidence>
<evidence type="ECO:0000256" key="16">
    <source>
        <dbReference type="PROSITE-ProRule" id="PRU00560"/>
    </source>
</evidence>
<evidence type="ECO:0000259" key="18">
    <source>
        <dbReference type="PROSITE" id="PS51198"/>
    </source>
</evidence>
<dbReference type="GO" id="GO:0008854">
    <property type="term" value="F:exodeoxyribonuclease V activity"/>
    <property type="evidence" value="ECO:0007669"/>
    <property type="project" value="UniProtKB-EC"/>
</dbReference>
<evidence type="ECO:0000259" key="19">
    <source>
        <dbReference type="PROSITE" id="PS51217"/>
    </source>
</evidence>
<dbReference type="EMBL" id="JAQSIO010000002">
    <property type="protein sequence ID" value="MDD0814536.1"/>
    <property type="molecule type" value="Genomic_DNA"/>
</dbReference>
<comment type="function">
    <text evidence="15">A helicase/nuclease that prepares dsDNA breaks (DSB) for recombinational DNA repair. Binds to DSBs and unwinds DNA via a highly rapid and processive ATP-dependent bidirectional helicase activity. Unwinds dsDNA until it encounters a Chi (crossover hotspot instigator) sequence from the 3' direction. Cuts ssDNA a few nucleotides 3' to the Chi site. The properties and activities of the enzyme are changed at Chi. The Chi-altered holoenzyme produces a long 3'-ssDNA overhang and facilitates RecA-binding to the ssDNA for homologous DNA recombination and repair. Holoenzyme degrades any linearized DNA that is unable to undergo homologous recombination. In the holoenzyme this subunit contributes ATPase, 3'-5' helicase, exonuclease activity and loads RecA onto ssDNA.</text>
</comment>
<keyword evidence="6 15" id="KW-0347">Helicase</keyword>
<dbReference type="EC" id="5.6.2.4" evidence="15"/>
<comment type="cofactor">
    <cofactor evidence="15">
        <name>Mg(2+)</name>
        <dbReference type="ChEBI" id="CHEBI:18420"/>
    </cofactor>
    <text evidence="15">Binds 1 Mg(2+) ion per subunit.</text>
</comment>
<keyword evidence="7 15" id="KW-0269">Exonuclease</keyword>
<dbReference type="Pfam" id="PF12705">
    <property type="entry name" value="PDDEXK_1"/>
    <property type="match status" value="1"/>
</dbReference>
<evidence type="ECO:0000256" key="10">
    <source>
        <dbReference type="ARBA" id="ARBA00023125"/>
    </source>
</evidence>
<keyword evidence="3 15" id="KW-0547">Nucleotide-binding</keyword>
<evidence type="ECO:0000256" key="5">
    <source>
        <dbReference type="ARBA" id="ARBA00022801"/>
    </source>
</evidence>
<evidence type="ECO:0000256" key="17">
    <source>
        <dbReference type="SAM" id="MobiDB-lite"/>
    </source>
</evidence>
<dbReference type="CDD" id="cd22352">
    <property type="entry name" value="RecB_C-like"/>
    <property type="match status" value="1"/>
</dbReference>
<dbReference type="InterPro" id="IPR027417">
    <property type="entry name" value="P-loop_NTPase"/>
</dbReference>
<dbReference type="Pfam" id="PF00580">
    <property type="entry name" value="UvrD-helicase"/>
    <property type="match status" value="1"/>
</dbReference>
<feature type="binding site" evidence="15">
    <location>
        <position position="962"/>
    </location>
    <ligand>
        <name>Mg(2+)</name>
        <dbReference type="ChEBI" id="CHEBI:18420"/>
    </ligand>
</feature>
<dbReference type="SUPFAM" id="SSF52980">
    <property type="entry name" value="Restriction endonuclease-like"/>
    <property type="match status" value="1"/>
</dbReference>
<feature type="region of interest" description="DNA-binding and helicase activity, interacts with RecC" evidence="15">
    <location>
        <begin position="1"/>
        <end position="848"/>
    </location>
</feature>
<comment type="domain">
    <text evidence="15">The N-terminal DNA-binding domain is a ssDNA-dependent ATPase and has ATP-dependent 3'-5' helicase function. This domain interacts with RecC.</text>
</comment>
<dbReference type="PANTHER" id="PTHR11070">
    <property type="entry name" value="UVRD / RECB / PCRA DNA HELICASE FAMILY MEMBER"/>
    <property type="match status" value="1"/>
</dbReference>
<dbReference type="InterPro" id="IPR011604">
    <property type="entry name" value="PDDEXK-like_dom_sf"/>
</dbReference>
<dbReference type="Gene3D" id="3.90.320.10">
    <property type="match status" value="1"/>
</dbReference>
<dbReference type="Gene3D" id="1.10.486.10">
    <property type="entry name" value="PCRA, domain 4"/>
    <property type="match status" value="1"/>
</dbReference>
<evidence type="ECO:0000256" key="13">
    <source>
        <dbReference type="ARBA" id="ARBA00034617"/>
    </source>
</evidence>
<keyword evidence="9 15" id="KW-0460">Magnesium</keyword>
<feature type="binding site" evidence="15">
    <location>
        <position position="1099"/>
    </location>
    <ligand>
        <name>Mg(2+)</name>
        <dbReference type="ChEBI" id="CHEBI:18420"/>
    </ligand>
</feature>
<dbReference type="InterPro" id="IPR004586">
    <property type="entry name" value="RecB"/>
</dbReference>
<proteinExistence type="inferred from homology"/>
<dbReference type="PROSITE" id="PS51217">
    <property type="entry name" value="UVRD_HELICASE_CTER"/>
    <property type="match status" value="1"/>
</dbReference>
<keyword evidence="12 15" id="KW-0413">Isomerase</keyword>
<gene>
    <name evidence="15 20" type="primary">recB</name>
    <name evidence="20" type="ORF">PSQ39_07840</name>
</gene>
<keyword evidence="5 15" id="KW-0378">Hydrolase</keyword>
<sequence length="1208" mass="132962">MSPTDLDLPTPAAEAQPPLQALDPLTLPWQGLQVIEASAGTGKTWTLAALYVRLVLGHQAEGLHTERGLFPPQILVMTFTDAATAELRGRVRARLAQAARYFAERPEGEAEADPFLHKLRAQIEPARWPECARRLDLAAQWMDDAAIFTIHGWSHRMLSQHAFDSASLFEQARVEDGAQLQLAAAQDYWRRWCYPLAVGDLDALSPLGRDPAELLQRLVPLWAQAERSPQAALAAQEPLENPDQLVAQWRQWQQRHEALLAQARAAWTPDWLQALGDAAARKTLKNYRPDWLAGWLTAMGRWAEGEAAKLELLERFSLSRLRERGWRDADAHPVSALLDDLCDHLRVAPDIGPAWLAHAAQHIGAAYQAAKARLAQFDFSDLLQRLYQALQAPDGRLAAAIRAQFPVALVDEFQDTDPWQYGALWRIYGGPDGLGTGLIMIGDPKQAIYSFRGADLATYLSARSQAQAVHTLSGNFRSSAGAVAAVNHVFAQAVQPFGPLPFEPVQACNPDVQALQVGGQPQPALTVWRQGRDKPASKSAYLRDMAALFASQMVALLNQGAAQPGQMAVLVRNGLEAQAIRSELAARGVRSVYLSDRDSVYATAEAQDLWRLLCAVAQPRSASALKAALLTRLWGLSWPELERLLHDEDAWDALVDQFHGWQKIWQQQGLLPMLHHWLHALGVPRRLLAPGAEQGERRLSNLLHLGDLLQAASQGLQGEGALLRYLEQQLQKPSASGEAAQTRLESDAALVQVITMHKSKGLQYPLVFLPFVCGYRAEDTANGRDDAQRLAEDVRLLYVALTRAEQALWLGVAPLAGDLDGKTPQVMSAFSRLLGRQGPDDLDPCLQAWAACPDIAVLPAPPPDDQRYQPPAQASQPQAALQPQRRASRPWWTASFSALTRELGERPEAPGSGQSPLSERDERLDDALTDNRDTPEATPEDEAVAPGWNSFPAGSRYGTLLHDLLEWQAGQGWPAAQPLPAPAEPGAAGLLDPRQADWLALLQRQAAALQLDEAQTAQLGDWAGQILRSPLHWPGAEQPLVLGQLAPTDFWAEMNFSLPVRGLPTAALDALISARVLPGLPRPSLLPRQLEGMLTGFMDLVLLHEGRYHVLDYKSNRLPDYRAETLAQAVLAHRYDVQYSLYLLALHRLLKSRLPDYQPEQHLGGAIYLFARGTDQLGQGVFYERPPVALIEALDQAFSGHRTQEALA</sequence>
<comment type="miscellaneous">
    <text evidence="15">In the RecBCD complex, RecB has a slow 3'-5' helicase, an exonuclease activity and loads RecA onto ssDNA, RecD has a fast 5'-3' helicase activity, while RecC stimulates the ATPase and processivity of the RecB helicase and contributes to recognition of the Chi site.</text>
</comment>
<evidence type="ECO:0000256" key="6">
    <source>
        <dbReference type="ARBA" id="ARBA00022806"/>
    </source>
</evidence>
<evidence type="ECO:0000256" key="9">
    <source>
        <dbReference type="ARBA" id="ARBA00022842"/>
    </source>
</evidence>
<dbReference type="PANTHER" id="PTHR11070:SF23">
    <property type="entry name" value="RECBCD ENZYME SUBUNIT RECB"/>
    <property type="match status" value="1"/>
</dbReference>
<keyword evidence="21" id="KW-1185">Reference proteome</keyword>
<keyword evidence="2 15" id="KW-0479">Metal-binding</keyword>
<comment type="catalytic activity">
    <reaction evidence="14 15">
        <text>ATP + H2O = ADP + phosphate + H(+)</text>
        <dbReference type="Rhea" id="RHEA:13065"/>
        <dbReference type="ChEBI" id="CHEBI:15377"/>
        <dbReference type="ChEBI" id="CHEBI:15378"/>
        <dbReference type="ChEBI" id="CHEBI:30616"/>
        <dbReference type="ChEBI" id="CHEBI:43474"/>
        <dbReference type="ChEBI" id="CHEBI:456216"/>
        <dbReference type="EC" id="5.6.2.4"/>
    </reaction>
</comment>
<dbReference type="InterPro" id="IPR038726">
    <property type="entry name" value="PDDEXK_AddAB-type"/>
</dbReference>
<feature type="active site" description="For nuclease activity" evidence="15">
    <location>
        <position position="1112"/>
    </location>
</feature>
<feature type="region of interest" description="Nuclease activity, interacts with RecD and RecA" evidence="15">
    <location>
        <begin position="890"/>
        <end position="1208"/>
    </location>
</feature>
<dbReference type="HAMAP" id="MF_01485">
    <property type="entry name" value="RecB"/>
    <property type="match status" value="1"/>
</dbReference>
<feature type="region of interest" description="Disordered" evidence="17">
    <location>
        <begin position="902"/>
        <end position="950"/>
    </location>
</feature>
<feature type="domain" description="UvrD-like helicase ATP-binding" evidence="18">
    <location>
        <begin position="16"/>
        <end position="479"/>
    </location>
</feature>
<comment type="catalytic activity">
    <reaction evidence="13 15">
        <text>Couples ATP hydrolysis with the unwinding of duplex DNA by translocating in the 3'-5' direction.</text>
        <dbReference type="EC" id="5.6.2.4"/>
    </reaction>
</comment>
<dbReference type="NCBIfam" id="TIGR00609">
    <property type="entry name" value="recB"/>
    <property type="match status" value="1"/>
</dbReference>
<comment type="caution">
    <text evidence="20">The sequence shown here is derived from an EMBL/GenBank/DDBJ whole genome shotgun (WGS) entry which is preliminary data.</text>
</comment>
<dbReference type="Proteomes" id="UP001528672">
    <property type="component" value="Unassembled WGS sequence"/>
</dbReference>
<dbReference type="EC" id="3.1.11.5" evidence="15"/>
<evidence type="ECO:0000256" key="8">
    <source>
        <dbReference type="ARBA" id="ARBA00022840"/>
    </source>
</evidence>
<feature type="domain" description="UvrD-like helicase C-terminal" evidence="19">
    <location>
        <begin position="503"/>
        <end position="761"/>
    </location>
</feature>
<dbReference type="Gene3D" id="3.40.50.300">
    <property type="entry name" value="P-loop containing nucleotide triphosphate hydrolases"/>
    <property type="match status" value="2"/>
</dbReference>